<keyword evidence="2" id="KW-1003">Cell membrane</keyword>
<reference evidence="8 9" key="1">
    <citation type="journal article" date="2014" name="Nat. Commun.">
        <title>Physiological and genomic features of highly alkaliphilic hydrogen-utilizing Betaproteobacteria from a continental serpentinizing site.</title>
        <authorList>
            <person name="Suzuki S."/>
            <person name="Kuenen J.G."/>
            <person name="Schipper K."/>
            <person name="van der Velde S."/>
            <person name="Ishii S."/>
            <person name="Wu A."/>
            <person name="Sorokin D.Y."/>
            <person name="Tenney A."/>
            <person name="Meng X.Y."/>
            <person name="Morrill P.L."/>
            <person name="Kamagata Y."/>
            <person name="Muyzer G."/>
            <person name="Nealson K.H."/>
        </authorList>
    </citation>
    <scope>NUCLEOTIDE SEQUENCE [LARGE SCALE GENOMIC DNA]</scope>
    <source>
        <strain evidence="8 9">B1</strain>
    </source>
</reference>
<protein>
    <submittedName>
        <fullName evidence="8">Sulfite oxidase and related enzyme</fullName>
    </submittedName>
</protein>
<dbReference type="GO" id="GO:0005886">
    <property type="term" value="C:plasma membrane"/>
    <property type="evidence" value="ECO:0007669"/>
    <property type="project" value="UniProtKB-SubCell"/>
</dbReference>
<keyword evidence="4 7" id="KW-1133">Transmembrane helix</keyword>
<dbReference type="Proteomes" id="UP000066014">
    <property type="component" value="Chromosome"/>
</dbReference>
<name>A0A060NTK9_9BURK</name>
<evidence type="ECO:0000256" key="5">
    <source>
        <dbReference type="ARBA" id="ARBA00023136"/>
    </source>
</evidence>
<dbReference type="InterPro" id="IPR005598">
    <property type="entry name" value="ATP_synth_I"/>
</dbReference>
<evidence type="ECO:0000256" key="6">
    <source>
        <dbReference type="SAM" id="MobiDB-lite"/>
    </source>
</evidence>
<dbReference type="RefSeq" id="WP_052468344.1">
    <property type="nucleotide sequence ID" value="NZ_AP014569.1"/>
</dbReference>
<feature type="transmembrane region" description="Helical" evidence="7">
    <location>
        <begin position="51"/>
        <end position="71"/>
    </location>
</feature>
<evidence type="ECO:0000313" key="8">
    <source>
        <dbReference type="EMBL" id="BAO82244.1"/>
    </source>
</evidence>
<evidence type="ECO:0000256" key="4">
    <source>
        <dbReference type="ARBA" id="ARBA00022989"/>
    </source>
</evidence>
<feature type="transmembrane region" description="Helical" evidence="7">
    <location>
        <begin position="121"/>
        <end position="143"/>
    </location>
</feature>
<sequence length="180" mass="19475">MLRGTQASAEERESPNGLQVDTATEDESFTPLTAEQAQALRARQPQMSVWALVRWQLVMLLLATTSTVPFALVWGEWVWVVSVFYGGLCALLPTAVMAYGLTGSRWARKHAAQPAGAVRGVLGGVFFWEGVKILLAIALLALAPALIPGLSWVGLLVGLVLVLKVYWLAFWKQSTLSAAP</sequence>
<dbReference type="HOGENOM" id="CLU_121415_6_0_4"/>
<dbReference type="STRING" id="1458426.SMCB_0016"/>
<gene>
    <name evidence="8" type="ORF">SMCB_0016</name>
</gene>
<evidence type="ECO:0000256" key="3">
    <source>
        <dbReference type="ARBA" id="ARBA00022692"/>
    </source>
</evidence>
<dbReference type="KEGG" id="cbab:SMCB_0016"/>
<dbReference type="EMBL" id="AP014569">
    <property type="protein sequence ID" value="BAO82244.1"/>
    <property type="molecule type" value="Genomic_DNA"/>
</dbReference>
<feature type="region of interest" description="Disordered" evidence="6">
    <location>
        <begin position="1"/>
        <end position="22"/>
    </location>
</feature>
<keyword evidence="3 7" id="KW-0812">Transmembrane</keyword>
<comment type="subcellular location">
    <subcellularLocation>
        <location evidence="1">Cell membrane</location>
        <topology evidence="1">Multi-pass membrane protein</topology>
    </subcellularLocation>
</comment>
<evidence type="ECO:0000256" key="1">
    <source>
        <dbReference type="ARBA" id="ARBA00004651"/>
    </source>
</evidence>
<evidence type="ECO:0000313" key="9">
    <source>
        <dbReference type="Proteomes" id="UP000066014"/>
    </source>
</evidence>
<evidence type="ECO:0000256" key="7">
    <source>
        <dbReference type="SAM" id="Phobius"/>
    </source>
</evidence>
<dbReference type="AlphaFoldDB" id="A0A060NTK9"/>
<proteinExistence type="predicted"/>
<feature type="transmembrane region" description="Helical" evidence="7">
    <location>
        <begin position="77"/>
        <end position="101"/>
    </location>
</feature>
<keyword evidence="9" id="KW-1185">Reference proteome</keyword>
<accession>A0A060NTK9</accession>
<keyword evidence="5 7" id="KW-0472">Membrane</keyword>
<feature type="transmembrane region" description="Helical" evidence="7">
    <location>
        <begin position="149"/>
        <end position="170"/>
    </location>
</feature>
<organism evidence="8 9">
    <name type="scientific">Serpentinimonas maccroryi</name>
    <dbReference type="NCBI Taxonomy" id="1458426"/>
    <lineage>
        <taxon>Bacteria</taxon>
        <taxon>Pseudomonadati</taxon>
        <taxon>Pseudomonadota</taxon>
        <taxon>Betaproteobacteria</taxon>
        <taxon>Burkholderiales</taxon>
        <taxon>Comamonadaceae</taxon>
        <taxon>Serpentinimonas</taxon>
    </lineage>
</organism>
<dbReference type="Pfam" id="PF03899">
    <property type="entry name" value="ATP-synt_I"/>
    <property type="match status" value="1"/>
</dbReference>
<evidence type="ECO:0000256" key="2">
    <source>
        <dbReference type="ARBA" id="ARBA00022475"/>
    </source>
</evidence>